<accession>A0A2Z6E4B9</accession>
<dbReference type="InterPro" id="IPR001932">
    <property type="entry name" value="PPM-type_phosphatase-like_dom"/>
</dbReference>
<dbReference type="InterPro" id="IPR036457">
    <property type="entry name" value="PPM-type-like_dom_sf"/>
</dbReference>
<dbReference type="KEGG" id="rbd:ALSL_1184"/>
<evidence type="ECO:0000259" key="1">
    <source>
        <dbReference type="PROSITE" id="PS51746"/>
    </source>
</evidence>
<dbReference type="EMBL" id="AP018560">
    <property type="protein sequence ID" value="BBD79843.1"/>
    <property type="molecule type" value="Genomic_DNA"/>
</dbReference>
<keyword evidence="3" id="KW-1185">Reference proteome</keyword>
<evidence type="ECO:0000313" key="2">
    <source>
        <dbReference type="EMBL" id="BBD79843.1"/>
    </source>
</evidence>
<dbReference type="PROSITE" id="PS51746">
    <property type="entry name" value="PPM_2"/>
    <property type="match status" value="1"/>
</dbReference>
<dbReference type="Gene3D" id="3.60.40.10">
    <property type="entry name" value="PPM-type phosphatase domain"/>
    <property type="match status" value="1"/>
</dbReference>
<dbReference type="OrthoDB" id="9801841at2"/>
<dbReference type="SMART" id="SM00331">
    <property type="entry name" value="PP2C_SIG"/>
    <property type="match status" value="1"/>
</dbReference>
<protein>
    <submittedName>
        <fullName evidence="2">Protein serine/threonine phosphatase PrpC, regulation of stationary phase</fullName>
    </submittedName>
</protein>
<sequence>MIEYGHGTHAGLRRTDNEDTYYADAGSGLFLIADGIGGYRQGALAAALARDAVVEGIGRGEDLFAAVQAAHRHLLELAKARDVLPLGATLAALRITDGHYQAAWVGDSQLYRWRQGLDRIVHDAHYAAERCPALGTEPERPPQRRNAATQALGMPRREPLQIGLARGDAMPGSGFLLCSDGLVDALDEAALARIMGRTELAAQECVDHLLLDALAGDAADNLSAIVLRIS</sequence>
<gene>
    <name evidence="2" type="ORF">ALSL_1184</name>
</gene>
<dbReference type="SMART" id="SM00332">
    <property type="entry name" value="PP2Cc"/>
    <property type="match status" value="1"/>
</dbReference>
<organism evidence="2 3">
    <name type="scientific">Aerosticca soli</name>
    <dbReference type="NCBI Taxonomy" id="2010829"/>
    <lineage>
        <taxon>Bacteria</taxon>
        <taxon>Pseudomonadati</taxon>
        <taxon>Pseudomonadota</taxon>
        <taxon>Gammaproteobacteria</taxon>
        <taxon>Lysobacterales</taxon>
        <taxon>Rhodanobacteraceae</taxon>
        <taxon>Aerosticca</taxon>
    </lineage>
</organism>
<name>A0A2Z6E4B9_9GAMM</name>
<reference evidence="3" key="1">
    <citation type="submission" date="2018-04" db="EMBL/GenBank/DDBJ databases">
        <authorList>
            <person name="Watanabe M."/>
            <person name="Kojima H."/>
        </authorList>
    </citation>
    <scope>NUCLEOTIDE SEQUENCE [LARGE SCALE GENOMIC DNA]</scope>
    <source>
        <strain evidence="3">Dysh456</strain>
    </source>
</reference>
<evidence type="ECO:0000313" key="3">
    <source>
        <dbReference type="Proteomes" id="UP000270530"/>
    </source>
</evidence>
<dbReference type="Pfam" id="PF13672">
    <property type="entry name" value="PP2C_2"/>
    <property type="match status" value="1"/>
</dbReference>
<proteinExistence type="predicted"/>
<dbReference type="AlphaFoldDB" id="A0A2Z6E4B9"/>
<dbReference type="RefSeq" id="WP_126537338.1">
    <property type="nucleotide sequence ID" value="NZ_AP018560.1"/>
</dbReference>
<dbReference type="SUPFAM" id="SSF81606">
    <property type="entry name" value="PP2C-like"/>
    <property type="match status" value="1"/>
</dbReference>
<feature type="domain" description="PPM-type phosphatase" evidence="1">
    <location>
        <begin position="3"/>
        <end position="229"/>
    </location>
</feature>
<dbReference type="Proteomes" id="UP000270530">
    <property type="component" value="Chromosome"/>
</dbReference>
<reference evidence="3" key="2">
    <citation type="submission" date="2018-06" db="EMBL/GenBank/DDBJ databases">
        <title>Genome sequence of Rhodanobacteraceae bacterium strain Dysh456.</title>
        <authorList>
            <person name="Fukui M."/>
        </authorList>
    </citation>
    <scope>NUCLEOTIDE SEQUENCE [LARGE SCALE GENOMIC DNA]</scope>
    <source>
        <strain evidence="3">Dysh456</strain>
    </source>
</reference>